<protein>
    <submittedName>
        <fullName evidence="2">NAD-dependent epimerase/dehydratase</fullName>
    </submittedName>
</protein>
<name>A0A444WH26_9FLAO</name>
<dbReference type="RefSeq" id="WP_129749855.1">
    <property type="nucleotide sequence ID" value="NZ_JUIW01000002.1"/>
</dbReference>
<sequence>MNLIIFGASGGTGKLLTQQALQNGYNVTAYVRTPENFTLKHPKLKVVKGDVLNPVEVEHAIYGHDAVLSCIGSPANKIGVIRSQGTKNIIEAMNKAGIKRFICQTSLGYGDSVKTLDRTPWYFKHLIVPYILKKGFADHALQEKHIKESNLEWVIARPGNLTDGNHTGRYQHGFAADSKNIQVKISRADVADFMLKQIESDTYLRKTPGLSY</sequence>
<dbReference type="InterPro" id="IPR051606">
    <property type="entry name" value="Polyketide_Oxido-like"/>
</dbReference>
<dbReference type="Pfam" id="PF13460">
    <property type="entry name" value="NAD_binding_10"/>
    <property type="match status" value="1"/>
</dbReference>
<gene>
    <name evidence="2" type="ORF">NU09_0686</name>
</gene>
<dbReference type="InterPro" id="IPR036291">
    <property type="entry name" value="NAD(P)-bd_dom_sf"/>
</dbReference>
<dbReference type="AlphaFoldDB" id="A0A444WH26"/>
<accession>A0A444WH26</accession>
<dbReference type="SUPFAM" id="SSF51735">
    <property type="entry name" value="NAD(P)-binding Rossmann-fold domains"/>
    <property type="match status" value="1"/>
</dbReference>
<dbReference type="GO" id="GO:0042602">
    <property type="term" value="F:riboflavin reductase (NADPH) activity"/>
    <property type="evidence" value="ECO:0007669"/>
    <property type="project" value="TreeGrafter"/>
</dbReference>
<evidence type="ECO:0000313" key="3">
    <source>
        <dbReference type="Proteomes" id="UP000289775"/>
    </source>
</evidence>
<dbReference type="EMBL" id="JUIW01000002">
    <property type="protein sequence ID" value="RYJ45052.1"/>
    <property type="molecule type" value="Genomic_DNA"/>
</dbReference>
<dbReference type="CDD" id="cd05244">
    <property type="entry name" value="BVR-B_like_SDR_a"/>
    <property type="match status" value="1"/>
</dbReference>
<proteinExistence type="predicted"/>
<dbReference type="GO" id="GO:0004074">
    <property type="term" value="F:biliverdin reductase [NAD(P)H] activity"/>
    <property type="evidence" value="ECO:0007669"/>
    <property type="project" value="TreeGrafter"/>
</dbReference>
<evidence type="ECO:0000313" key="2">
    <source>
        <dbReference type="EMBL" id="RYJ45052.1"/>
    </source>
</evidence>
<dbReference type="InterPro" id="IPR016040">
    <property type="entry name" value="NAD(P)-bd_dom"/>
</dbReference>
<evidence type="ECO:0000259" key="1">
    <source>
        <dbReference type="Pfam" id="PF13460"/>
    </source>
</evidence>
<comment type="caution">
    <text evidence="2">The sequence shown here is derived from an EMBL/GenBank/DDBJ whole genome shotgun (WGS) entry which is preliminary data.</text>
</comment>
<dbReference type="PANTHER" id="PTHR43355:SF2">
    <property type="entry name" value="FLAVIN REDUCTASE (NADPH)"/>
    <property type="match status" value="1"/>
</dbReference>
<reference evidence="2 3" key="1">
    <citation type="submission" date="2014-12" db="EMBL/GenBank/DDBJ databases">
        <title>Genome sequence of Flavobacterium beibuense RSKm HC5.</title>
        <authorList>
            <person name="Kim J.F."/>
            <person name="Song J.Y."/>
            <person name="Kwak M.-J."/>
            <person name="Lee S.-W."/>
        </authorList>
    </citation>
    <scope>NUCLEOTIDE SEQUENCE [LARGE SCALE GENOMIC DNA]</scope>
    <source>
        <strain evidence="2 3">RSKm HC5</strain>
    </source>
</reference>
<feature type="domain" description="NAD(P)-binding" evidence="1">
    <location>
        <begin position="7"/>
        <end position="200"/>
    </location>
</feature>
<keyword evidence="3" id="KW-1185">Reference proteome</keyword>
<organism evidence="2 3">
    <name type="scientific">Flavobacterium beibuense</name>
    <dbReference type="NCBI Taxonomy" id="657326"/>
    <lineage>
        <taxon>Bacteria</taxon>
        <taxon>Pseudomonadati</taxon>
        <taxon>Bacteroidota</taxon>
        <taxon>Flavobacteriia</taxon>
        <taxon>Flavobacteriales</taxon>
        <taxon>Flavobacteriaceae</taxon>
        <taxon>Flavobacterium</taxon>
    </lineage>
</organism>
<dbReference type="Gene3D" id="3.40.50.720">
    <property type="entry name" value="NAD(P)-binding Rossmann-like Domain"/>
    <property type="match status" value="1"/>
</dbReference>
<dbReference type="Proteomes" id="UP000289775">
    <property type="component" value="Unassembled WGS sequence"/>
</dbReference>
<dbReference type="OrthoDB" id="9803892at2"/>
<dbReference type="PANTHER" id="PTHR43355">
    <property type="entry name" value="FLAVIN REDUCTASE (NADPH)"/>
    <property type="match status" value="1"/>
</dbReference>